<dbReference type="CDD" id="cd02440">
    <property type="entry name" value="AdoMet_MTases"/>
    <property type="match status" value="1"/>
</dbReference>
<dbReference type="AlphaFoldDB" id="W7BEQ4"/>
<dbReference type="Pfam" id="PF00005">
    <property type="entry name" value="ABC_tran"/>
    <property type="match status" value="2"/>
</dbReference>
<dbReference type="PROSITE" id="PS00211">
    <property type="entry name" value="ABC_TRANSPORTER_1"/>
    <property type="match status" value="2"/>
</dbReference>
<dbReference type="FunFam" id="3.40.50.300:FF:000011">
    <property type="entry name" value="Putative ABC transporter ATP-binding component"/>
    <property type="match status" value="1"/>
</dbReference>
<evidence type="ECO:0000259" key="4">
    <source>
        <dbReference type="PROSITE" id="PS50893"/>
    </source>
</evidence>
<evidence type="ECO:0000313" key="6">
    <source>
        <dbReference type="Proteomes" id="UP000019246"/>
    </source>
</evidence>
<keyword evidence="6" id="KW-1185">Reference proteome</keyword>
<dbReference type="RefSeq" id="WP_149023277.1">
    <property type="nucleotide sequence ID" value="NZ_AOCG01000002.1"/>
</dbReference>
<evidence type="ECO:0000256" key="1">
    <source>
        <dbReference type="ARBA" id="ARBA00022741"/>
    </source>
</evidence>
<keyword evidence="3" id="KW-0175">Coiled coil</keyword>
<dbReference type="InterPro" id="IPR003593">
    <property type="entry name" value="AAA+_ATPase"/>
</dbReference>
<keyword evidence="1" id="KW-0547">Nucleotide-binding</keyword>
<dbReference type="GO" id="GO:0008757">
    <property type="term" value="F:S-adenosylmethionine-dependent methyltransferase activity"/>
    <property type="evidence" value="ECO:0007669"/>
    <property type="project" value="InterPro"/>
</dbReference>
<dbReference type="InterPro" id="IPR027417">
    <property type="entry name" value="P-loop_NTPase"/>
</dbReference>
<dbReference type="InterPro" id="IPR017871">
    <property type="entry name" value="ABC_transporter-like_CS"/>
</dbReference>
<organism evidence="5 6">
    <name type="scientific">Listeria aquatica FSL S10-1188</name>
    <dbReference type="NCBI Taxonomy" id="1265818"/>
    <lineage>
        <taxon>Bacteria</taxon>
        <taxon>Bacillati</taxon>
        <taxon>Bacillota</taxon>
        <taxon>Bacilli</taxon>
        <taxon>Bacillales</taxon>
        <taxon>Listeriaceae</taxon>
        <taxon>Listeria</taxon>
    </lineage>
</organism>
<dbReference type="GO" id="GO:0005524">
    <property type="term" value="F:ATP binding"/>
    <property type="evidence" value="ECO:0007669"/>
    <property type="project" value="UniProtKB-KW"/>
</dbReference>
<evidence type="ECO:0000256" key="2">
    <source>
        <dbReference type="ARBA" id="ARBA00022840"/>
    </source>
</evidence>
<protein>
    <submittedName>
        <fullName evidence="5">ABC transporter ATP-binding protein</fullName>
    </submittedName>
</protein>
<comment type="caution">
    <text evidence="5">The sequence shown here is derived from an EMBL/GenBank/DDBJ whole genome shotgun (WGS) entry which is preliminary data.</text>
</comment>
<keyword evidence="2 5" id="KW-0067">ATP-binding</keyword>
<dbReference type="EMBL" id="AOCG01000002">
    <property type="protein sequence ID" value="EUJ21621.1"/>
    <property type="molecule type" value="Genomic_DNA"/>
</dbReference>
<dbReference type="CDD" id="cd03221">
    <property type="entry name" value="ABCF_EF-3"/>
    <property type="match status" value="2"/>
</dbReference>
<dbReference type="PROSITE" id="PS50893">
    <property type="entry name" value="ABC_TRANSPORTER_2"/>
    <property type="match status" value="2"/>
</dbReference>
<dbReference type="Gene3D" id="3.40.50.300">
    <property type="entry name" value="P-loop containing nucleotide triphosphate hydrolases"/>
    <property type="match status" value="2"/>
</dbReference>
<feature type="coiled-coil region" evidence="3">
    <location>
        <begin position="241"/>
        <end position="268"/>
    </location>
</feature>
<feature type="domain" description="ABC transporter" evidence="4">
    <location>
        <begin position="4"/>
        <end position="252"/>
    </location>
</feature>
<dbReference type="SMART" id="SM00382">
    <property type="entry name" value="AAA"/>
    <property type="match status" value="2"/>
</dbReference>
<dbReference type="InterPro" id="IPR003439">
    <property type="entry name" value="ABC_transporter-like_ATP-bd"/>
</dbReference>
<sequence>MSVVTVTNLNYRVPEKTLYKDASFDIFQGEHVGVVGQNGAGKSTLIKILLGELLPDSGEIKWQKSADVAHLDQYAEIDSDLTIQACLEQAYTTYFEMETRMNEYYMAGDEASLLKAAGMQERLIQSDFYAADRLIEQATRGLGIDALGMDRKISDVSGGQRAKIILAKLLLEKPQILLLDEPTNFLDKEHVEWLSEQLIQFPGTFIVVSHDIGFLEKIAKQILDVEFGTIRKYNGSYSHFVKQKEHLNEEYRRQYVKQQRMIEETESYIRKNKAGVNSKMARGREKQLNRLERLDAPESAVRPSFAFPEASQKIIGKSLVVDNLEVGYEYPLFSPISFSIHADEKVVITGFNGIGKSTLLKTILGEREKISGKIHLANRAAISYFEQDLYFEKENRTALDLIQTEFPFLSSKQIRQVLARSGMKAEHITRSVKTLSGGEQSKIKLARLLLTKSNILILDEPTNHLDAASKEALKEALRSYEGCVILVSHEEKILCRSYGPRNQIVERCDEMSGHEGHFHKKAAFLDDKERMKGFRINELIEALPSFSANDSFLDLGAGTGFFTIPLAMKTKGTVFAIDADLKMLELIEKKMGEAKVSNVERIQADVSKIPLEDGSVRHVLASLILHEVPDLQSVLAEVFRVIEHGGDIAVIEYEEEKMPDGGPPLHIRLSAEKLSKALEEAGFSDCHARMVDERIYFLTARKL</sequence>
<dbReference type="Proteomes" id="UP000019246">
    <property type="component" value="Unassembled WGS sequence"/>
</dbReference>
<dbReference type="SUPFAM" id="SSF53335">
    <property type="entry name" value="S-adenosyl-L-methionine-dependent methyltransferases"/>
    <property type="match status" value="1"/>
</dbReference>
<accession>W7BEQ4</accession>
<gene>
    <name evidence="5" type="ORF">MAQA_02877</name>
</gene>
<dbReference type="PANTHER" id="PTHR42855">
    <property type="entry name" value="ABC TRANSPORTER ATP-BINDING SUBUNIT"/>
    <property type="match status" value="1"/>
</dbReference>
<dbReference type="Pfam" id="PF08241">
    <property type="entry name" value="Methyltransf_11"/>
    <property type="match status" value="1"/>
</dbReference>
<dbReference type="STRING" id="1265818.MAQA_02877"/>
<dbReference type="Pfam" id="PF12848">
    <property type="entry name" value="ABC_tran_Xtn"/>
    <property type="match status" value="1"/>
</dbReference>
<dbReference type="Gene3D" id="3.40.50.150">
    <property type="entry name" value="Vaccinia Virus protein VP39"/>
    <property type="match status" value="1"/>
</dbReference>
<dbReference type="InterPro" id="IPR029063">
    <property type="entry name" value="SAM-dependent_MTases_sf"/>
</dbReference>
<dbReference type="OrthoDB" id="9762369at2"/>
<dbReference type="SUPFAM" id="SSF52540">
    <property type="entry name" value="P-loop containing nucleoside triphosphate hydrolases"/>
    <property type="match status" value="2"/>
</dbReference>
<evidence type="ECO:0000256" key="3">
    <source>
        <dbReference type="SAM" id="Coils"/>
    </source>
</evidence>
<dbReference type="InterPro" id="IPR032781">
    <property type="entry name" value="ABC_tran_Xtn"/>
</dbReference>
<reference evidence="5 6" key="1">
    <citation type="journal article" date="2014" name="Int. J. Syst. Evol. Microbiol.">
        <title>Listeria floridensis sp. nov., Listeria aquatica sp. nov., Listeria cornellensis sp. nov., Listeria riparia sp. nov. and Listeria grandensis sp. nov., from agricultural and natural environments.</title>
        <authorList>
            <person name="den Bakker H.C."/>
            <person name="Warchocki S."/>
            <person name="Wright E.M."/>
            <person name="Allred A.F."/>
            <person name="Ahlstrom C."/>
            <person name="Manuel C.S."/>
            <person name="Stasiewicz M.J."/>
            <person name="Burrell A."/>
            <person name="Roof S."/>
            <person name="Strawn L."/>
            <person name="Fortes E.D."/>
            <person name="Nightingale K.K."/>
            <person name="Kephart D."/>
            <person name="Wiedmann M."/>
        </authorList>
    </citation>
    <scope>NUCLEOTIDE SEQUENCE [LARGE SCALE GENOMIC DNA]</scope>
    <source>
        <strain evidence="5 6">FSL S10-1188</strain>
    </source>
</reference>
<evidence type="ECO:0000313" key="5">
    <source>
        <dbReference type="EMBL" id="EUJ21621.1"/>
    </source>
</evidence>
<name>W7BEQ4_9LIST</name>
<feature type="domain" description="ABC transporter" evidence="4">
    <location>
        <begin position="314"/>
        <end position="552"/>
    </location>
</feature>
<proteinExistence type="predicted"/>
<dbReference type="InterPro" id="IPR051309">
    <property type="entry name" value="ABCF_ATPase"/>
</dbReference>
<dbReference type="PANTHER" id="PTHR42855:SF2">
    <property type="entry name" value="DRUG RESISTANCE ABC TRANSPORTER,ATP-BINDING PROTEIN"/>
    <property type="match status" value="1"/>
</dbReference>
<dbReference type="PATRIC" id="fig|1265818.5.peg.585"/>
<dbReference type="InterPro" id="IPR013216">
    <property type="entry name" value="Methyltransf_11"/>
</dbReference>
<dbReference type="GO" id="GO:0016887">
    <property type="term" value="F:ATP hydrolysis activity"/>
    <property type="evidence" value="ECO:0007669"/>
    <property type="project" value="InterPro"/>
</dbReference>